<reference evidence="2 3" key="1">
    <citation type="submission" date="2020-07" db="EMBL/GenBank/DDBJ databases">
        <title>Comparative genomics of pyrophilous fungi reveals a link between fire events and developmental genes.</title>
        <authorList>
            <consortium name="DOE Joint Genome Institute"/>
            <person name="Steindorff A.S."/>
            <person name="Carver A."/>
            <person name="Calhoun S."/>
            <person name="Stillman K."/>
            <person name="Liu H."/>
            <person name="Lipzen A."/>
            <person name="Pangilinan J."/>
            <person name="Labutti K."/>
            <person name="Bruns T.D."/>
            <person name="Grigoriev I.V."/>
        </authorList>
    </citation>
    <scope>NUCLEOTIDE SEQUENCE [LARGE SCALE GENOMIC DNA]</scope>
    <source>
        <strain evidence="2 3">CBS 144469</strain>
    </source>
</reference>
<name>A0A8H6IFQ4_9AGAR</name>
<comment type="caution">
    <text evidence="2">The sequence shown here is derived from an EMBL/GenBank/DDBJ whole genome shotgun (WGS) entry which is preliminary data.</text>
</comment>
<evidence type="ECO:0008006" key="4">
    <source>
        <dbReference type="Google" id="ProtNLM"/>
    </source>
</evidence>
<dbReference type="Pfam" id="PF12796">
    <property type="entry name" value="Ank_2"/>
    <property type="match status" value="1"/>
</dbReference>
<proteinExistence type="predicted"/>
<keyword evidence="1" id="KW-0040">ANK repeat</keyword>
<dbReference type="Gene3D" id="1.25.40.20">
    <property type="entry name" value="Ankyrin repeat-containing domain"/>
    <property type="match status" value="1"/>
</dbReference>
<evidence type="ECO:0000256" key="1">
    <source>
        <dbReference type="PROSITE-ProRule" id="PRU00023"/>
    </source>
</evidence>
<organism evidence="2 3">
    <name type="scientific">Ephemerocybe angulata</name>
    <dbReference type="NCBI Taxonomy" id="980116"/>
    <lineage>
        <taxon>Eukaryota</taxon>
        <taxon>Fungi</taxon>
        <taxon>Dikarya</taxon>
        <taxon>Basidiomycota</taxon>
        <taxon>Agaricomycotina</taxon>
        <taxon>Agaricomycetes</taxon>
        <taxon>Agaricomycetidae</taxon>
        <taxon>Agaricales</taxon>
        <taxon>Agaricineae</taxon>
        <taxon>Psathyrellaceae</taxon>
        <taxon>Ephemerocybe</taxon>
    </lineage>
</organism>
<dbReference type="SUPFAM" id="SSF48403">
    <property type="entry name" value="Ankyrin repeat"/>
    <property type="match status" value="1"/>
</dbReference>
<gene>
    <name evidence="2" type="ORF">DFP72DRAFT_872306</name>
</gene>
<dbReference type="InterPro" id="IPR002110">
    <property type="entry name" value="Ankyrin_rpt"/>
</dbReference>
<dbReference type="OrthoDB" id="194358at2759"/>
<dbReference type="PROSITE" id="PS50088">
    <property type="entry name" value="ANK_REPEAT"/>
    <property type="match status" value="1"/>
</dbReference>
<dbReference type="PROSITE" id="PS50297">
    <property type="entry name" value="ANK_REP_REGION"/>
    <property type="match status" value="1"/>
</dbReference>
<dbReference type="Proteomes" id="UP000521943">
    <property type="component" value="Unassembled WGS sequence"/>
</dbReference>
<evidence type="ECO:0000313" key="3">
    <source>
        <dbReference type="Proteomes" id="UP000521943"/>
    </source>
</evidence>
<dbReference type="EMBL" id="JACGCI010000005">
    <property type="protein sequence ID" value="KAF6763493.1"/>
    <property type="molecule type" value="Genomic_DNA"/>
</dbReference>
<dbReference type="AlphaFoldDB" id="A0A8H6IFQ4"/>
<sequence length="132" mass="14254">MLLLFMPLRDLIETILARRTKQRQKDLDMALGSAINAGDRSMVLTWLARGANLNAKLDGDMTAIQLACSINAVDIIKALLDAGADPNIQNGPSRGAYAVGEDNKICLRLLKHVEDRTLGLSASGILTPDIKN</sequence>
<feature type="repeat" description="ANK" evidence="1">
    <location>
        <begin position="59"/>
        <end position="91"/>
    </location>
</feature>
<dbReference type="InterPro" id="IPR036770">
    <property type="entry name" value="Ankyrin_rpt-contain_sf"/>
</dbReference>
<protein>
    <recommendedName>
        <fullName evidence="4">Myotrophin</fullName>
    </recommendedName>
</protein>
<keyword evidence="3" id="KW-1185">Reference proteome</keyword>
<accession>A0A8H6IFQ4</accession>
<evidence type="ECO:0000313" key="2">
    <source>
        <dbReference type="EMBL" id="KAF6763493.1"/>
    </source>
</evidence>
<dbReference type="SMART" id="SM00248">
    <property type="entry name" value="ANK"/>
    <property type="match status" value="2"/>
</dbReference>